<dbReference type="Pfam" id="PF08546">
    <property type="entry name" value="ApbA_C"/>
    <property type="match status" value="1"/>
</dbReference>
<dbReference type="OrthoDB" id="6530772at2"/>
<dbReference type="InterPro" id="IPR013752">
    <property type="entry name" value="KPA_reductase"/>
</dbReference>
<dbReference type="PANTHER" id="PTHR21708:SF26">
    <property type="entry name" value="2-DEHYDROPANTOATE 2-REDUCTASE"/>
    <property type="match status" value="1"/>
</dbReference>
<evidence type="ECO:0000256" key="10">
    <source>
        <dbReference type="RuleBase" id="RU362068"/>
    </source>
</evidence>
<dbReference type="SUPFAM" id="SSF48179">
    <property type="entry name" value="6-phosphogluconate dehydrogenase C-terminal domain-like"/>
    <property type="match status" value="1"/>
</dbReference>
<dbReference type="AlphaFoldDB" id="A0A430KSC6"/>
<evidence type="ECO:0000256" key="5">
    <source>
        <dbReference type="ARBA" id="ARBA00022655"/>
    </source>
</evidence>
<sequence>MRFLVIGAGGIGCYYGARLQLQGHQVAYLARGEHLQALQNNGLSIHHPQLDFNQPVDALDIDQLQSRFQCQDFDLILLTLKAGATASILTQLADWLNTAETPVLSLQNGVDNEPVIEQALGRQRTLGGLAVRIGGHIIAPGKIEATGPAQIVMGSWPNQSSEQIFPAATLATFAAAFNEAGIPSQLSDDIRYELWRKLIINNGVNPLSALTRLDTQALTSHPTFGKTVYRMMQEVAKVSAADDVTLSQADVDEMFELICNFDAIKTSMLVDKEKGRPLELGGISGAVIQRAAQLKVEVPNTELVHALLLQQE</sequence>
<evidence type="ECO:0000256" key="2">
    <source>
        <dbReference type="ARBA" id="ARBA00007870"/>
    </source>
</evidence>
<dbReference type="Proteomes" id="UP000283087">
    <property type="component" value="Unassembled WGS sequence"/>
</dbReference>
<reference evidence="13 14" key="1">
    <citation type="submission" date="2018-11" db="EMBL/GenBank/DDBJ databases">
        <title>The draft genome sequence of Amphritea opalescens ANRC-JH13T.</title>
        <authorList>
            <person name="Fang Z."/>
            <person name="Zhang Y."/>
            <person name="Han X."/>
        </authorList>
    </citation>
    <scope>NUCLEOTIDE SEQUENCE [LARGE SCALE GENOMIC DNA]</scope>
    <source>
        <strain evidence="13 14">ANRC-JH13</strain>
    </source>
</reference>
<comment type="caution">
    <text evidence="13">The sequence shown here is derived from an EMBL/GenBank/DDBJ whole genome shotgun (WGS) entry which is preliminary data.</text>
</comment>
<dbReference type="InterPro" id="IPR003710">
    <property type="entry name" value="ApbA"/>
</dbReference>
<comment type="catalytic activity">
    <reaction evidence="9 10">
        <text>(R)-pantoate + NADP(+) = 2-dehydropantoate + NADPH + H(+)</text>
        <dbReference type="Rhea" id="RHEA:16233"/>
        <dbReference type="ChEBI" id="CHEBI:11561"/>
        <dbReference type="ChEBI" id="CHEBI:15378"/>
        <dbReference type="ChEBI" id="CHEBI:15980"/>
        <dbReference type="ChEBI" id="CHEBI:57783"/>
        <dbReference type="ChEBI" id="CHEBI:58349"/>
        <dbReference type="EC" id="1.1.1.169"/>
    </reaction>
</comment>
<feature type="domain" description="Ketopantoate reductase N-terminal" evidence="11">
    <location>
        <begin position="4"/>
        <end position="157"/>
    </location>
</feature>
<accession>A0A430KSC6</accession>
<evidence type="ECO:0000256" key="9">
    <source>
        <dbReference type="ARBA" id="ARBA00048793"/>
    </source>
</evidence>
<comment type="similarity">
    <text evidence="2 10">Belongs to the ketopantoate reductase family.</text>
</comment>
<keyword evidence="6 10" id="KW-0521">NADP</keyword>
<name>A0A430KSC6_9GAMM</name>
<evidence type="ECO:0000313" key="14">
    <source>
        <dbReference type="Proteomes" id="UP000283087"/>
    </source>
</evidence>
<evidence type="ECO:0000256" key="7">
    <source>
        <dbReference type="ARBA" id="ARBA00023002"/>
    </source>
</evidence>
<evidence type="ECO:0000256" key="4">
    <source>
        <dbReference type="ARBA" id="ARBA00019465"/>
    </source>
</evidence>
<dbReference type="InterPro" id="IPR008927">
    <property type="entry name" value="6-PGluconate_DH-like_C_sf"/>
</dbReference>
<dbReference type="InterPro" id="IPR036291">
    <property type="entry name" value="NAD(P)-bd_dom_sf"/>
</dbReference>
<dbReference type="GO" id="GO:0015940">
    <property type="term" value="P:pantothenate biosynthetic process"/>
    <property type="evidence" value="ECO:0007669"/>
    <property type="project" value="UniProtKB-UniPathway"/>
</dbReference>
<organism evidence="13 14">
    <name type="scientific">Amphritea opalescens</name>
    <dbReference type="NCBI Taxonomy" id="2490544"/>
    <lineage>
        <taxon>Bacteria</taxon>
        <taxon>Pseudomonadati</taxon>
        <taxon>Pseudomonadota</taxon>
        <taxon>Gammaproteobacteria</taxon>
        <taxon>Oceanospirillales</taxon>
        <taxon>Oceanospirillaceae</taxon>
        <taxon>Amphritea</taxon>
    </lineage>
</organism>
<keyword evidence="5 10" id="KW-0566">Pantothenate biosynthesis</keyword>
<dbReference type="EC" id="1.1.1.169" evidence="3 10"/>
<evidence type="ECO:0000256" key="8">
    <source>
        <dbReference type="ARBA" id="ARBA00032024"/>
    </source>
</evidence>
<dbReference type="PANTHER" id="PTHR21708">
    <property type="entry name" value="PROBABLE 2-DEHYDROPANTOATE 2-REDUCTASE"/>
    <property type="match status" value="1"/>
</dbReference>
<dbReference type="FunFam" id="1.10.1040.10:FF:000017">
    <property type="entry name" value="2-dehydropantoate 2-reductase"/>
    <property type="match status" value="1"/>
</dbReference>
<evidence type="ECO:0000313" key="13">
    <source>
        <dbReference type="EMBL" id="RTE66397.1"/>
    </source>
</evidence>
<dbReference type="UniPathway" id="UPA00028">
    <property type="reaction ID" value="UER00004"/>
</dbReference>
<keyword evidence="7 10" id="KW-0560">Oxidoreductase</keyword>
<dbReference type="NCBIfam" id="TIGR00745">
    <property type="entry name" value="apbA_panE"/>
    <property type="match status" value="1"/>
</dbReference>
<dbReference type="InterPro" id="IPR051402">
    <property type="entry name" value="KPR-Related"/>
</dbReference>
<dbReference type="Gene3D" id="3.40.50.720">
    <property type="entry name" value="NAD(P)-binding Rossmann-like Domain"/>
    <property type="match status" value="1"/>
</dbReference>
<comment type="function">
    <text evidence="10">Catalyzes the NADPH-dependent reduction of ketopantoate into pantoic acid.</text>
</comment>
<dbReference type="EMBL" id="RQXW01000005">
    <property type="protein sequence ID" value="RTE66397.1"/>
    <property type="molecule type" value="Genomic_DNA"/>
</dbReference>
<evidence type="ECO:0000256" key="1">
    <source>
        <dbReference type="ARBA" id="ARBA00004994"/>
    </source>
</evidence>
<proteinExistence type="inferred from homology"/>
<evidence type="ECO:0000256" key="3">
    <source>
        <dbReference type="ARBA" id="ARBA00013014"/>
    </source>
</evidence>
<dbReference type="GO" id="GO:0005737">
    <property type="term" value="C:cytoplasm"/>
    <property type="evidence" value="ECO:0007669"/>
    <property type="project" value="TreeGrafter"/>
</dbReference>
<dbReference type="SUPFAM" id="SSF51735">
    <property type="entry name" value="NAD(P)-binding Rossmann-fold domains"/>
    <property type="match status" value="1"/>
</dbReference>
<dbReference type="InterPro" id="IPR013328">
    <property type="entry name" value="6PGD_dom2"/>
</dbReference>
<feature type="domain" description="Ketopantoate reductase C-terminal" evidence="12">
    <location>
        <begin position="189"/>
        <end position="310"/>
    </location>
</feature>
<dbReference type="GO" id="GO:0008677">
    <property type="term" value="F:2-dehydropantoate 2-reductase activity"/>
    <property type="evidence" value="ECO:0007669"/>
    <property type="project" value="UniProtKB-EC"/>
</dbReference>
<comment type="pathway">
    <text evidence="1 10">Cofactor biosynthesis; (R)-pantothenate biosynthesis; (R)-pantoate from 3-methyl-2-oxobutanoate: step 2/2.</text>
</comment>
<dbReference type="InterPro" id="IPR013332">
    <property type="entry name" value="KPR_N"/>
</dbReference>
<dbReference type="Gene3D" id="1.10.1040.10">
    <property type="entry name" value="N-(1-d-carboxylethyl)-l-norvaline Dehydrogenase, domain 2"/>
    <property type="match status" value="1"/>
</dbReference>
<evidence type="ECO:0000259" key="11">
    <source>
        <dbReference type="Pfam" id="PF02558"/>
    </source>
</evidence>
<dbReference type="RefSeq" id="WP_126157996.1">
    <property type="nucleotide sequence ID" value="NZ_RQXW01000005.1"/>
</dbReference>
<keyword evidence="14" id="KW-1185">Reference proteome</keyword>
<dbReference type="Pfam" id="PF02558">
    <property type="entry name" value="ApbA"/>
    <property type="match status" value="1"/>
</dbReference>
<evidence type="ECO:0000256" key="6">
    <source>
        <dbReference type="ARBA" id="ARBA00022857"/>
    </source>
</evidence>
<evidence type="ECO:0000259" key="12">
    <source>
        <dbReference type="Pfam" id="PF08546"/>
    </source>
</evidence>
<gene>
    <name evidence="13" type="ORF">EH243_07320</name>
</gene>
<protein>
    <recommendedName>
        <fullName evidence="4 10">2-dehydropantoate 2-reductase</fullName>
        <ecNumber evidence="3 10">1.1.1.169</ecNumber>
    </recommendedName>
    <alternativeName>
        <fullName evidence="8 10">Ketopantoate reductase</fullName>
    </alternativeName>
</protein>